<accession>A0AA38HD22</accession>
<protein>
    <submittedName>
        <fullName evidence="2">Uncharacterized protein</fullName>
    </submittedName>
</protein>
<dbReference type="GeneID" id="77731078"/>
<dbReference type="Proteomes" id="UP001164286">
    <property type="component" value="Unassembled WGS sequence"/>
</dbReference>
<dbReference type="AlphaFoldDB" id="A0AA38HD22"/>
<evidence type="ECO:0000313" key="3">
    <source>
        <dbReference type="Proteomes" id="UP001164286"/>
    </source>
</evidence>
<reference evidence="2" key="1">
    <citation type="journal article" date="2022" name="G3 (Bethesda)">
        <title>High quality genome of the basidiomycete yeast Dioszegia hungarica PDD-24b-2 isolated from cloud water.</title>
        <authorList>
            <person name="Jarrige D."/>
            <person name="Haridas S."/>
            <person name="Bleykasten-Grosshans C."/>
            <person name="Joly M."/>
            <person name="Nadalig T."/>
            <person name="Sancelme M."/>
            <person name="Vuilleumier S."/>
            <person name="Grigoriev I.V."/>
            <person name="Amato P."/>
            <person name="Bringel F."/>
        </authorList>
    </citation>
    <scope>NUCLEOTIDE SEQUENCE</scope>
    <source>
        <strain evidence="2">PDD-24b-2</strain>
    </source>
</reference>
<comment type="caution">
    <text evidence="2">The sequence shown here is derived from an EMBL/GenBank/DDBJ whole genome shotgun (WGS) entry which is preliminary data.</text>
</comment>
<evidence type="ECO:0000256" key="1">
    <source>
        <dbReference type="SAM" id="MobiDB-lite"/>
    </source>
</evidence>
<organism evidence="2 3">
    <name type="scientific">Dioszegia hungarica</name>
    <dbReference type="NCBI Taxonomy" id="4972"/>
    <lineage>
        <taxon>Eukaryota</taxon>
        <taxon>Fungi</taxon>
        <taxon>Dikarya</taxon>
        <taxon>Basidiomycota</taxon>
        <taxon>Agaricomycotina</taxon>
        <taxon>Tremellomycetes</taxon>
        <taxon>Tremellales</taxon>
        <taxon>Bulleribasidiaceae</taxon>
        <taxon>Dioszegia</taxon>
    </lineage>
</organism>
<name>A0AA38HD22_9TREE</name>
<keyword evidence="3" id="KW-1185">Reference proteome</keyword>
<dbReference type="RefSeq" id="XP_052947584.1">
    <property type="nucleotide sequence ID" value="XM_053091873.1"/>
</dbReference>
<evidence type="ECO:0000313" key="2">
    <source>
        <dbReference type="EMBL" id="KAI9637807.1"/>
    </source>
</evidence>
<gene>
    <name evidence="2" type="ORF">MKK02DRAFT_42178</name>
</gene>
<proteinExistence type="predicted"/>
<feature type="region of interest" description="Disordered" evidence="1">
    <location>
        <begin position="1"/>
        <end position="34"/>
    </location>
</feature>
<sequence length="216" mass="23532">MNKDDESHTTVSESGGLTTSSDAGDVGLVGPSAPAASTSVKVVASASALSSSDRFRDLGRSKLFVDREPVLNKHIPERDWDVVRIVWSFAEEKWGRPMSQGARSEFMRILEGTLGGERKAAVASLCIRVMKFSVNLGDFTAATSEVFWGTLLTVFGELICWWSLQSQIMAELLDFREMGIASRALVLSIQQTMKRQRALHGAAMTAGKLPVLPGRK</sequence>
<dbReference type="EMBL" id="JAKWFO010000003">
    <property type="protein sequence ID" value="KAI9637807.1"/>
    <property type="molecule type" value="Genomic_DNA"/>
</dbReference>
<feature type="compositionally biased region" description="Polar residues" evidence="1">
    <location>
        <begin position="9"/>
        <end position="22"/>
    </location>
</feature>